<name>A0ABD6EKV4_9BILA</name>
<protein>
    <submittedName>
        <fullName evidence="6">Uncharacterized protein</fullName>
    </submittedName>
</protein>
<comment type="subcellular location">
    <subcellularLocation>
        <location evidence="1">Secreted</location>
    </subcellularLocation>
</comment>
<dbReference type="InterPro" id="IPR038479">
    <property type="entry name" value="Transthyretin-like_sf"/>
</dbReference>
<proteinExistence type="inferred from homology"/>
<sequence>MNALLLTFVITSLPLISGFLDQSVGVKGQLLCGNEPLAGTKVKLINHNMIAFDNDLGHTLTDENGYYEVSGRHDAVFDLDVRLKIYTSCNKGISLCDREITLGIPSDFVTRSDGVEKWFNGGKLNMQFKFKDEGSKCL</sequence>
<comment type="similarity">
    <text evidence="2">Belongs to the nematode transthyretin-like family.</text>
</comment>
<evidence type="ECO:0000256" key="2">
    <source>
        <dbReference type="ARBA" id="ARBA00010112"/>
    </source>
</evidence>
<organism evidence="6 7">
    <name type="scientific">Gnathostoma spinigerum</name>
    <dbReference type="NCBI Taxonomy" id="75299"/>
    <lineage>
        <taxon>Eukaryota</taxon>
        <taxon>Metazoa</taxon>
        <taxon>Ecdysozoa</taxon>
        <taxon>Nematoda</taxon>
        <taxon>Chromadorea</taxon>
        <taxon>Rhabditida</taxon>
        <taxon>Spirurina</taxon>
        <taxon>Gnathostomatomorpha</taxon>
        <taxon>Gnathostomatoidea</taxon>
        <taxon>Gnathostomatidae</taxon>
        <taxon>Gnathostoma</taxon>
    </lineage>
</organism>
<accession>A0ABD6EKV4</accession>
<evidence type="ECO:0000256" key="3">
    <source>
        <dbReference type="ARBA" id="ARBA00022525"/>
    </source>
</evidence>
<dbReference type="InterPro" id="IPR001534">
    <property type="entry name" value="Transthyretin-like"/>
</dbReference>
<reference evidence="6 7" key="1">
    <citation type="submission" date="2024-08" db="EMBL/GenBank/DDBJ databases">
        <title>Gnathostoma spinigerum genome.</title>
        <authorList>
            <person name="Gonzalez-Bertolin B."/>
            <person name="Monzon S."/>
            <person name="Zaballos A."/>
            <person name="Jimenez P."/>
            <person name="Dekumyoy P."/>
            <person name="Varona S."/>
            <person name="Cuesta I."/>
            <person name="Sumanam S."/>
            <person name="Adisakwattana P."/>
            <person name="Gasser R.B."/>
            <person name="Hernandez-Gonzalez A."/>
            <person name="Young N.D."/>
            <person name="Perteguer M.J."/>
        </authorList>
    </citation>
    <scope>NUCLEOTIDE SEQUENCE [LARGE SCALE GENOMIC DNA]</scope>
    <source>
        <strain evidence="6">AL3</strain>
        <tissue evidence="6">Liver</tissue>
    </source>
</reference>
<evidence type="ECO:0000313" key="7">
    <source>
        <dbReference type="Proteomes" id="UP001608902"/>
    </source>
</evidence>
<feature type="chain" id="PRO_5044846674" evidence="5">
    <location>
        <begin position="19"/>
        <end position="138"/>
    </location>
</feature>
<gene>
    <name evidence="6" type="ORF">AB6A40_004302</name>
</gene>
<dbReference type="Proteomes" id="UP001608902">
    <property type="component" value="Unassembled WGS sequence"/>
</dbReference>
<evidence type="ECO:0000256" key="5">
    <source>
        <dbReference type="SAM" id="SignalP"/>
    </source>
</evidence>
<comment type="caution">
    <text evidence="6">The sequence shown here is derived from an EMBL/GenBank/DDBJ whole genome shotgun (WGS) entry which is preliminary data.</text>
</comment>
<keyword evidence="7" id="KW-1185">Reference proteome</keyword>
<dbReference type="Gene3D" id="2.60.40.3330">
    <property type="match status" value="1"/>
</dbReference>
<feature type="signal peptide" evidence="5">
    <location>
        <begin position="1"/>
        <end position="18"/>
    </location>
</feature>
<evidence type="ECO:0000313" key="6">
    <source>
        <dbReference type="EMBL" id="MFH4977593.1"/>
    </source>
</evidence>
<dbReference type="EMBL" id="JBGFUD010002435">
    <property type="protein sequence ID" value="MFH4977593.1"/>
    <property type="molecule type" value="Genomic_DNA"/>
</dbReference>
<dbReference type="Pfam" id="PF01060">
    <property type="entry name" value="TTR-52"/>
    <property type="match status" value="1"/>
</dbReference>
<dbReference type="GO" id="GO:0005576">
    <property type="term" value="C:extracellular region"/>
    <property type="evidence" value="ECO:0007669"/>
    <property type="project" value="UniProtKB-SubCell"/>
</dbReference>
<evidence type="ECO:0000256" key="4">
    <source>
        <dbReference type="ARBA" id="ARBA00022729"/>
    </source>
</evidence>
<dbReference type="PANTHER" id="PTHR21700">
    <property type="entry name" value="TRANSTHYRETIN-LIKE FAMILY PROTEIN-RELATED"/>
    <property type="match status" value="1"/>
</dbReference>
<keyword evidence="3" id="KW-0964">Secreted</keyword>
<evidence type="ECO:0000256" key="1">
    <source>
        <dbReference type="ARBA" id="ARBA00004613"/>
    </source>
</evidence>
<dbReference type="AlphaFoldDB" id="A0ABD6EKV4"/>
<keyword evidence="4 5" id="KW-0732">Signal</keyword>